<feature type="transmembrane region" description="Helical" evidence="1">
    <location>
        <begin position="42"/>
        <end position="65"/>
    </location>
</feature>
<evidence type="ECO:0000256" key="1">
    <source>
        <dbReference type="SAM" id="Phobius"/>
    </source>
</evidence>
<dbReference type="SUPFAM" id="SSF52949">
    <property type="entry name" value="Macro domain-like"/>
    <property type="match status" value="1"/>
</dbReference>
<comment type="caution">
    <text evidence="3">The sequence shown here is derived from an EMBL/GenBank/DDBJ whole genome shotgun (WGS) entry which is preliminary data.</text>
</comment>
<proteinExistence type="predicted"/>
<evidence type="ECO:0000313" key="3">
    <source>
        <dbReference type="EMBL" id="THH11395.1"/>
    </source>
</evidence>
<evidence type="ECO:0000313" key="4">
    <source>
        <dbReference type="Proteomes" id="UP000310158"/>
    </source>
</evidence>
<sequence>MHYTHRACVAWYIFQEVSTQLLITSVEVILMIRVHALYDRNCYIAAILLVLFLAETITMITTLILVVPKVEYDSICIVTHTPSNLFVFALAFILFETILFILTLVQFVRALRTGWGHTPVVTLLARDGTWAFAVIFGALILNDPRQTDQTYSTDIQFTSNMFSSSSSSGEADVYIGERDRRRGVWRYHHQSRQTVGEAYEMESAGGSRRWGRWQKDGFDGETVVGSASGSGSGSGIATRSSAALERGLESRAGDEFILIAPAPRQPRNPKYPPRSSLCDAWTRAIQEILDDESRSHFLVLEGALHTLDAAQLQCDCMVSPANSFGIMDGGYDLDLSKSFKGEDGDIWTLTRHIQSALRARWWGYAPPSSCTIVPLPSHLSGAPNNPWSARHIAVIPTMRTPEDVSWHKDLVYNSMWSLLVEIARWNEAASRGGQERIERVLMTGLATGQGGVLPRDTAWTDVLPRMDELEKTTEL</sequence>
<keyword evidence="1" id="KW-0812">Transmembrane</keyword>
<evidence type="ECO:0000259" key="2">
    <source>
        <dbReference type="Pfam" id="PF14519"/>
    </source>
</evidence>
<dbReference type="Pfam" id="PF14519">
    <property type="entry name" value="Macro_2"/>
    <property type="match status" value="1"/>
</dbReference>
<dbReference type="OrthoDB" id="6082470at2759"/>
<feature type="transmembrane region" description="Helical" evidence="1">
    <location>
        <begin position="12"/>
        <end position="30"/>
    </location>
</feature>
<reference evidence="3 4" key="1">
    <citation type="submission" date="2019-02" db="EMBL/GenBank/DDBJ databases">
        <title>Genome sequencing of the rare red list fungi Bondarzewia mesenterica.</title>
        <authorList>
            <person name="Buettner E."/>
            <person name="Kellner H."/>
        </authorList>
    </citation>
    <scope>NUCLEOTIDE SEQUENCE [LARGE SCALE GENOMIC DNA]</scope>
    <source>
        <strain evidence="3 4">DSM 108281</strain>
    </source>
</reference>
<dbReference type="Proteomes" id="UP000310158">
    <property type="component" value="Unassembled WGS sequence"/>
</dbReference>
<feature type="transmembrane region" description="Helical" evidence="1">
    <location>
        <begin position="85"/>
        <end position="108"/>
    </location>
</feature>
<dbReference type="InterPro" id="IPR028071">
    <property type="entry name" value="Macro-like_dom"/>
</dbReference>
<gene>
    <name evidence="3" type="ORF">EW146_g8063</name>
</gene>
<accession>A0A4S4LI19</accession>
<keyword evidence="1" id="KW-0472">Membrane</keyword>
<protein>
    <recommendedName>
        <fullName evidence="2">Macro-like domain-containing protein</fullName>
    </recommendedName>
</protein>
<dbReference type="Gene3D" id="3.40.220.10">
    <property type="entry name" value="Leucine Aminopeptidase, subunit E, domain 1"/>
    <property type="match status" value="1"/>
</dbReference>
<name>A0A4S4LI19_9AGAM</name>
<organism evidence="3 4">
    <name type="scientific">Bondarzewia mesenterica</name>
    <dbReference type="NCBI Taxonomy" id="1095465"/>
    <lineage>
        <taxon>Eukaryota</taxon>
        <taxon>Fungi</taxon>
        <taxon>Dikarya</taxon>
        <taxon>Basidiomycota</taxon>
        <taxon>Agaricomycotina</taxon>
        <taxon>Agaricomycetes</taxon>
        <taxon>Russulales</taxon>
        <taxon>Bondarzewiaceae</taxon>
        <taxon>Bondarzewia</taxon>
    </lineage>
</organism>
<feature type="domain" description="Macro-like" evidence="2">
    <location>
        <begin position="316"/>
        <end position="454"/>
    </location>
</feature>
<dbReference type="AlphaFoldDB" id="A0A4S4LI19"/>
<dbReference type="InterPro" id="IPR043472">
    <property type="entry name" value="Macro_dom-like"/>
</dbReference>
<dbReference type="EMBL" id="SGPL01000518">
    <property type="protein sequence ID" value="THH11395.1"/>
    <property type="molecule type" value="Genomic_DNA"/>
</dbReference>
<keyword evidence="4" id="KW-1185">Reference proteome</keyword>
<keyword evidence="1" id="KW-1133">Transmembrane helix</keyword>